<evidence type="ECO:0000313" key="5">
    <source>
        <dbReference type="Proteomes" id="UP000241444"/>
    </source>
</evidence>
<reference evidence="5" key="1">
    <citation type="submission" date="2017-11" db="EMBL/GenBank/DDBJ databases">
        <authorList>
            <person name="Kuznetsova I."/>
            <person name="Sazanova A."/>
            <person name="Chirak E."/>
            <person name="Safronova V."/>
            <person name="Willems A."/>
        </authorList>
    </citation>
    <scope>NUCLEOTIDE SEQUENCE [LARGE SCALE GENOMIC DNA]</scope>
    <source>
        <strain evidence="5">STM 196</strain>
    </source>
</reference>
<dbReference type="OrthoDB" id="9796586at2"/>
<evidence type="ECO:0000313" key="4">
    <source>
        <dbReference type="EMBL" id="PSH68421.1"/>
    </source>
</evidence>
<dbReference type="EMBL" id="PGGO01000009">
    <property type="protein sequence ID" value="PSH68421.1"/>
    <property type="molecule type" value="Genomic_DNA"/>
</dbReference>
<feature type="signal peptide" evidence="2">
    <location>
        <begin position="1"/>
        <end position="23"/>
    </location>
</feature>
<dbReference type="Pfam" id="PF00497">
    <property type="entry name" value="SBP_bac_3"/>
    <property type="match status" value="1"/>
</dbReference>
<name>A0A2P7BPL8_9HYPH</name>
<comment type="caution">
    <text evidence="4">The sequence shown here is derived from an EMBL/GenBank/DDBJ whole genome shotgun (WGS) entry which is preliminary data.</text>
</comment>
<feature type="domain" description="Solute-binding protein family 3/N-terminal" evidence="3">
    <location>
        <begin position="47"/>
        <end position="277"/>
    </location>
</feature>
<dbReference type="PANTHER" id="PTHR35936:SF35">
    <property type="entry name" value="L-CYSTINE-BINDING PROTEIN TCYJ"/>
    <property type="match status" value="1"/>
</dbReference>
<dbReference type="AlphaFoldDB" id="A0A2P7BPL8"/>
<dbReference type="Proteomes" id="UP000241444">
    <property type="component" value="Unassembled WGS sequence"/>
</dbReference>
<keyword evidence="1 2" id="KW-0732">Signal</keyword>
<keyword evidence="5" id="KW-1185">Reference proteome</keyword>
<organism evidence="4 5">
    <name type="scientific">Phyllobacterium brassicacearum</name>
    <dbReference type="NCBI Taxonomy" id="314235"/>
    <lineage>
        <taxon>Bacteria</taxon>
        <taxon>Pseudomonadati</taxon>
        <taxon>Pseudomonadota</taxon>
        <taxon>Alphaproteobacteria</taxon>
        <taxon>Hyphomicrobiales</taxon>
        <taxon>Phyllobacteriaceae</taxon>
        <taxon>Phyllobacterium</taxon>
    </lineage>
</organism>
<protein>
    <submittedName>
        <fullName evidence="4">Amino acid ABC transporter</fullName>
    </submittedName>
</protein>
<dbReference type="InterPro" id="IPR001638">
    <property type="entry name" value="Solute-binding_3/MltF_N"/>
</dbReference>
<proteinExistence type="predicted"/>
<accession>A0A2P7BPL8</accession>
<dbReference type="SMART" id="SM00062">
    <property type="entry name" value="PBPb"/>
    <property type="match status" value="1"/>
</dbReference>
<evidence type="ECO:0000256" key="2">
    <source>
        <dbReference type="SAM" id="SignalP"/>
    </source>
</evidence>
<evidence type="ECO:0000256" key="1">
    <source>
        <dbReference type="ARBA" id="ARBA00022729"/>
    </source>
</evidence>
<gene>
    <name evidence="4" type="ORF">CU102_14145</name>
</gene>
<dbReference type="Gene3D" id="3.40.190.10">
    <property type="entry name" value="Periplasmic binding protein-like II"/>
    <property type="match status" value="2"/>
</dbReference>
<sequence>MHIRKIAAFAVSLSLTALPNAIAASDFPHYWDGREHVSKPDLSTVERIRFMTTVDYPPFNFIDSTGRISGFNVDLVRAICDELGVTAICQIEARPWNELQTTLENGEAEAIIAGLKPTAALREKYVFTAPYMRLPARFMTLKNTPLKEPLADTLEKKTVGVIADSVHQAIFADFFPKGHWVGYPSRDLMFKDLQAKKIDAVFGDGSDLSFWIGSPEAGNCCAFAGGPYVAPQFLGDGMTITTTLANSKLVDAFNFALKAMEEKGTISELYLRYFPVDFY</sequence>
<feature type="chain" id="PRO_5015168919" evidence="2">
    <location>
        <begin position="24"/>
        <end position="279"/>
    </location>
</feature>
<dbReference type="PANTHER" id="PTHR35936">
    <property type="entry name" value="MEMBRANE-BOUND LYTIC MUREIN TRANSGLYCOSYLASE F"/>
    <property type="match status" value="1"/>
</dbReference>
<evidence type="ECO:0000259" key="3">
    <source>
        <dbReference type="SMART" id="SM00062"/>
    </source>
</evidence>
<dbReference type="SUPFAM" id="SSF53850">
    <property type="entry name" value="Periplasmic binding protein-like II"/>
    <property type="match status" value="1"/>
</dbReference>
<dbReference type="RefSeq" id="WP_106711734.1">
    <property type="nucleotide sequence ID" value="NZ_PGGO01000009.1"/>
</dbReference>